<dbReference type="eggNOG" id="arCOG04064">
    <property type="taxonomic scope" value="Archaea"/>
</dbReference>
<evidence type="ECO:0000259" key="6">
    <source>
        <dbReference type="PROSITE" id="PS50106"/>
    </source>
</evidence>
<keyword evidence="2 5" id="KW-0812">Transmembrane</keyword>
<dbReference type="Pfam" id="PF17820">
    <property type="entry name" value="PDZ_6"/>
    <property type="match status" value="1"/>
</dbReference>
<dbReference type="GO" id="GO:0005737">
    <property type="term" value="C:cytoplasm"/>
    <property type="evidence" value="ECO:0007669"/>
    <property type="project" value="TreeGrafter"/>
</dbReference>
<comment type="subcellular location">
    <subcellularLocation>
        <location evidence="1">Endomembrane system</location>
        <topology evidence="1">Multi-pass membrane protein</topology>
    </subcellularLocation>
</comment>
<dbReference type="PROSITE" id="PS50106">
    <property type="entry name" value="PDZ"/>
    <property type="match status" value="1"/>
</dbReference>
<dbReference type="InterPro" id="IPR001193">
    <property type="entry name" value="MBTPS2"/>
</dbReference>
<dbReference type="InterPro" id="IPR008915">
    <property type="entry name" value="Peptidase_M50"/>
</dbReference>
<dbReference type="STRING" id="490899.DKAM_1298"/>
<dbReference type="Pfam" id="PF02163">
    <property type="entry name" value="Peptidase_M50"/>
    <property type="match status" value="1"/>
</dbReference>
<evidence type="ECO:0000256" key="1">
    <source>
        <dbReference type="ARBA" id="ARBA00004127"/>
    </source>
</evidence>
<feature type="transmembrane region" description="Helical" evidence="5">
    <location>
        <begin position="336"/>
        <end position="353"/>
    </location>
</feature>
<sequence length="354" mass="38967">MNILYIFIASLLAFWVVVNLFYRYFLAGKYSSIEIHGYVVLVIKRKTEGRASPSGEARLLHNIVLTILYFVSLTLFFYMVAISILNRLYIGSTGVVVLVPGVNVVGMDALLFIIAASISASLHELFHARLAIRNGIPVKSFGIMLALIIPLAYVEVEEEEFRRTRILKRLGVLSAGVAVNLILATVSLVLLTLATSPIGMLVTDVEPGSPAYRYGIHAYDVITSINGSLVKSINDIPVVKMIAKPTSLNLTVWRRDTGYVNLVIPIGVNDEKIGIYLSSSPRIELLEYLGGLPAFLLYKFLLWMYTINLSLSILNAAPLFITDGGRIINELAGNKYGNIINIIGVIILLLILLP</sequence>
<dbReference type="PRINTS" id="PR01000">
    <property type="entry name" value="SREBPS2PTASE"/>
</dbReference>
<feature type="transmembrane region" description="Helical" evidence="5">
    <location>
        <begin position="59"/>
        <end position="82"/>
    </location>
</feature>
<gene>
    <name evidence="7" type="ordered locus">DKAM_1298</name>
</gene>
<dbReference type="EMBL" id="CP001140">
    <property type="protein sequence ID" value="ACL11624.1"/>
    <property type="molecule type" value="Genomic_DNA"/>
</dbReference>
<feature type="transmembrane region" description="Helical" evidence="5">
    <location>
        <begin position="173"/>
        <end position="194"/>
    </location>
</feature>
<dbReference type="InterPro" id="IPR036034">
    <property type="entry name" value="PDZ_sf"/>
</dbReference>
<dbReference type="SUPFAM" id="SSF50156">
    <property type="entry name" value="PDZ domain-like"/>
    <property type="match status" value="1"/>
</dbReference>
<dbReference type="InterPro" id="IPR001478">
    <property type="entry name" value="PDZ"/>
</dbReference>
<dbReference type="AlphaFoldDB" id="B8D693"/>
<dbReference type="Gene3D" id="2.30.42.10">
    <property type="match status" value="1"/>
</dbReference>
<evidence type="ECO:0000256" key="2">
    <source>
        <dbReference type="ARBA" id="ARBA00022692"/>
    </source>
</evidence>
<feature type="transmembrane region" description="Helical" evidence="5">
    <location>
        <begin position="300"/>
        <end position="321"/>
    </location>
</feature>
<dbReference type="GO" id="GO:0016020">
    <property type="term" value="C:membrane"/>
    <property type="evidence" value="ECO:0007669"/>
    <property type="project" value="InterPro"/>
</dbReference>
<dbReference type="PANTHER" id="PTHR13325:SF3">
    <property type="entry name" value="MEMBRANE-BOUND TRANSCRIPTION FACTOR SITE-2 PROTEASE"/>
    <property type="match status" value="1"/>
</dbReference>
<dbReference type="PANTHER" id="PTHR13325">
    <property type="entry name" value="PROTEASE M50 MEMBRANE-BOUND TRANSCRIPTION FACTOR SITE 2 PROTEASE"/>
    <property type="match status" value="1"/>
</dbReference>
<dbReference type="InterPro" id="IPR041489">
    <property type="entry name" value="PDZ_6"/>
</dbReference>
<feature type="transmembrane region" description="Helical" evidence="5">
    <location>
        <begin position="88"/>
        <end position="115"/>
    </location>
</feature>
<feature type="transmembrane region" description="Helical" evidence="5">
    <location>
        <begin position="136"/>
        <end position="153"/>
    </location>
</feature>
<name>B8D693_DESA1</name>
<proteinExistence type="predicted"/>
<dbReference type="HOGENOM" id="CLU_042134_0_0_2"/>
<accession>B8D693</accession>
<reference evidence="7 8" key="1">
    <citation type="journal article" date="2009" name="J. Bacteriol.">
        <title>Complete genome sequence of the anaerobic, protein-degrading hyperthermophilic crenarchaeon Desulfurococcus kamchatkensis.</title>
        <authorList>
            <person name="Ravin N.V."/>
            <person name="Mardanov A.V."/>
            <person name="Beletsky A.V."/>
            <person name="Kublanov I.V."/>
            <person name="Kolganova T.V."/>
            <person name="Lebedinsky A.V."/>
            <person name="Chernyh N.A."/>
            <person name="Bonch-Osmolovskaya E.A."/>
            <person name="Skryabin K.G."/>
        </authorList>
    </citation>
    <scope>NUCLEOTIDE SEQUENCE [LARGE SCALE GENOMIC DNA]</scope>
    <source>
        <strain evidence="8">DSM 18924 / JCM 16383 / VKM B-2413 / 1221n</strain>
    </source>
</reference>
<dbReference type="Proteomes" id="UP000006903">
    <property type="component" value="Chromosome"/>
</dbReference>
<dbReference type="GO" id="GO:0031293">
    <property type="term" value="P:membrane protein intracellular domain proteolysis"/>
    <property type="evidence" value="ECO:0007669"/>
    <property type="project" value="TreeGrafter"/>
</dbReference>
<dbReference type="GO" id="GO:0004222">
    <property type="term" value="F:metalloendopeptidase activity"/>
    <property type="evidence" value="ECO:0007669"/>
    <property type="project" value="InterPro"/>
</dbReference>
<feature type="domain" description="PDZ" evidence="6">
    <location>
        <begin position="153"/>
        <end position="242"/>
    </location>
</feature>
<protein>
    <submittedName>
        <fullName evidence="7">Peptidase M50</fullName>
    </submittedName>
</protein>
<evidence type="ECO:0000256" key="5">
    <source>
        <dbReference type="SAM" id="Phobius"/>
    </source>
</evidence>
<keyword evidence="4 5" id="KW-0472">Membrane</keyword>
<keyword evidence="3 5" id="KW-1133">Transmembrane helix</keyword>
<dbReference type="KEGG" id="dka:DKAM_1298"/>
<evidence type="ECO:0000313" key="8">
    <source>
        <dbReference type="Proteomes" id="UP000006903"/>
    </source>
</evidence>
<organism evidence="7 8">
    <name type="scientific">Desulfurococcus amylolyticus (strain DSM 18924 / JCM 16383 / VKM B-2413 / 1221n)</name>
    <name type="common">Desulfurococcus kamchatkensis</name>
    <dbReference type="NCBI Taxonomy" id="490899"/>
    <lineage>
        <taxon>Archaea</taxon>
        <taxon>Thermoproteota</taxon>
        <taxon>Thermoprotei</taxon>
        <taxon>Desulfurococcales</taxon>
        <taxon>Desulfurococcaceae</taxon>
        <taxon>Desulfurococcus</taxon>
    </lineage>
</organism>
<evidence type="ECO:0000313" key="7">
    <source>
        <dbReference type="EMBL" id="ACL11624.1"/>
    </source>
</evidence>
<evidence type="ECO:0000256" key="3">
    <source>
        <dbReference type="ARBA" id="ARBA00022989"/>
    </source>
</evidence>
<evidence type="ECO:0000256" key="4">
    <source>
        <dbReference type="ARBA" id="ARBA00023136"/>
    </source>
</evidence>
<dbReference type="SMART" id="SM00228">
    <property type="entry name" value="PDZ"/>
    <property type="match status" value="1"/>
</dbReference>
<feature type="transmembrane region" description="Helical" evidence="5">
    <location>
        <begin position="6"/>
        <end position="26"/>
    </location>
</feature>
<dbReference type="GO" id="GO:0012505">
    <property type="term" value="C:endomembrane system"/>
    <property type="evidence" value="ECO:0007669"/>
    <property type="project" value="UniProtKB-SubCell"/>
</dbReference>